<accession>A0AA37X873</accession>
<keyword evidence="4" id="KW-0479">Metal-binding</keyword>
<dbReference type="GO" id="GO:0004659">
    <property type="term" value="F:prenyltransferase activity"/>
    <property type="evidence" value="ECO:0007669"/>
    <property type="project" value="InterPro"/>
</dbReference>
<sequence length="358" mass="38980">MQHCIDDFLEQKTGELARIAPELVDLTRFSGDLLRGGKRFRALFSYWGWQSVQPAPVGLDAPDPVALDAIVEVCAALELFHAAALVHDDIIDRSDTRRGLPASHRRFEQLHREGAWSGETEQFGLGGGMLLGDLLLAWSDEILLRGLQRLGPARTASARAEFDRMRTEVTVGQYLDILEEAAWMHAPESTLADRAARVVLYKSAKYSVEAPLVIGASLGGGSPEQVQALRDFGIPLGIAFQLRDDLLGVFGDPAVTGKPAGDDLREGKRTVLIALAREALPSGARRLLDEMLGDPDLDDAQVEVIRASLRESGAVAEIERRIEAGLRDALDGLAAAPLSRSARDELRRLGEAVIRREA</sequence>
<dbReference type="PROSITE" id="PS00723">
    <property type="entry name" value="POLYPRENYL_SYNTHASE_1"/>
    <property type="match status" value="1"/>
</dbReference>
<dbReference type="CDD" id="cd00685">
    <property type="entry name" value="Trans_IPPS_HT"/>
    <property type="match status" value="1"/>
</dbReference>
<evidence type="ECO:0000256" key="5">
    <source>
        <dbReference type="ARBA" id="ARBA00022842"/>
    </source>
</evidence>
<dbReference type="GO" id="GO:0008299">
    <property type="term" value="P:isoprenoid biosynthetic process"/>
    <property type="evidence" value="ECO:0007669"/>
    <property type="project" value="InterPro"/>
</dbReference>
<dbReference type="PROSITE" id="PS00444">
    <property type="entry name" value="POLYPRENYL_SYNTHASE_2"/>
    <property type="match status" value="1"/>
</dbReference>
<dbReference type="InterPro" id="IPR033749">
    <property type="entry name" value="Polyprenyl_synt_CS"/>
</dbReference>
<dbReference type="InterPro" id="IPR008949">
    <property type="entry name" value="Isoprenoid_synthase_dom_sf"/>
</dbReference>
<dbReference type="SUPFAM" id="SSF48576">
    <property type="entry name" value="Terpenoid synthases"/>
    <property type="match status" value="1"/>
</dbReference>
<dbReference type="AlphaFoldDB" id="A0AA37X873"/>
<comment type="caution">
    <text evidence="7">The sequence shown here is derived from an EMBL/GenBank/DDBJ whole genome shotgun (WGS) entry which is preliminary data.</text>
</comment>
<comment type="similarity">
    <text evidence="2 6">Belongs to the FPP/GGPP synthase family.</text>
</comment>
<evidence type="ECO:0000256" key="6">
    <source>
        <dbReference type="RuleBase" id="RU004466"/>
    </source>
</evidence>
<evidence type="ECO:0000256" key="3">
    <source>
        <dbReference type="ARBA" id="ARBA00022679"/>
    </source>
</evidence>
<evidence type="ECO:0000256" key="1">
    <source>
        <dbReference type="ARBA" id="ARBA00001946"/>
    </source>
</evidence>
<evidence type="ECO:0000313" key="7">
    <source>
        <dbReference type="EMBL" id="GMA27299.1"/>
    </source>
</evidence>
<evidence type="ECO:0000256" key="4">
    <source>
        <dbReference type="ARBA" id="ARBA00022723"/>
    </source>
</evidence>
<organism evidence="7 8">
    <name type="scientific">Arenivirga flava</name>
    <dbReference type="NCBI Taxonomy" id="1930060"/>
    <lineage>
        <taxon>Bacteria</taxon>
        <taxon>Bacillati</taxon>
        <taxon>Actinomycetota</taxon>
        <taxon>Actinomycetes</taxon>
        <taxon>Micrococcales</taxon>
        <taxon>Microbacteriaceae</taxon>
        <taxon>Arenivirga</taxon>
    </lineage>
</organism>
<dbReference type="GO" id="GO:0046872">
    <property type="term" value="F:metal ion binding"/>
    <property type="evidence" value="ECO:0007669"/>
    <property type="project" value="UniProtKB-KW"/>
</dbReference>
<dbReference type="EMBL" id="BSUL01000001">
    <property type="protein sequence ID" value="GMA27299.1"/>
    <property type="molecule type" value="Genomic_DNA"/>
</dbReference>
<dbReference type="SFLD" id="SFLDS00005">
    <property type="entry name" value="Isoprenoid_Synthase_Type_I"/>
    <property type="match status" value="1"/>
</dbReference>
<proteinExistence type="inferred from homology"/>
<reference evidence="7 8" key="1">
    <citation type="journal article" date="2014" name="Int. J. Syst. Evol. Microbiol.">
        <title>Complete genome sequence of Corynebacterium casei LMG S-19264T (=DSM 44701T), isolated from a smear-ripened cheese.</title>
        <authorList>
            <consortium name="US DOE Joint Genome Institute (JGI-PGF)"/>
            <person name="Walter F."/>
            <person name="Albersmeier A."/>
            <person name="Kalinowski J."/>
            <person name="Ruckert C."/>
        </authorList>
    </citation>
    <scope>NUCLEOTIDE SEQUENCE [LARGE SCALE GENOMIC DNA]</scope>
    <source>
        <strain evidence="7 8">NBRC 112289</strain>
    </source>
</reference>
<dbReference type="Proteomes" id="UP001157160">
    <property type="component" value="Unassembled WGS sequence"/>
</dbReference>
<dbReference type="Pfam" id="PF00348">
    <property type="entry name" value="polyprenyl_synt"/>
    <property type="match status" value="1"/>
</dbReference>
<name>A0AA37X873_9MICO</name>
<dbReference type="Gene3D" id="1.10.600.10">
    <property type="entry name" value="Farnesyl Diphosphate Synthase"/>
    <property type="match status" value="1"/>
</dbReference>
<evidence type="ECO:0000313" key="8">
    <source>
        <dbReference type="Proteomes" id="UP001157160"/>
    </source>
</evidence>
<keyword evidence="8" id="KW-1185">Reference proteome</keyword>
<gene>
    <name evidence="7" type="ORF">GCM10025874_05520</name>
</gene>
<protein>
    <submittedName>
        <fullName evidence="7">Polyprenyl synthetase</fullName>
    </submittedName>
</protein>
<evidence type="ECO:0000256" key="2">
    <source>
        <dbReference type="ARBA" id="ARBA00006706"/>
    </source>
</evidence>
<dbReference type="InterPro" id="IPR000092">
    <property type="entry name" value="Polyprenyl_synt"/>
</dbReference>
<dbReference type="PANTHER" id="PTHR12001:SF85">
    <property type="entry name" value="SHORT CHAIN ISOPRENYL DIPHOSPHATE SYNTHASE"/>
    <property type="match status" value="1"/>
</dbReference>
<keyword evidence="3 6" id="KW-0808">Transferase</keyword>
<dbReference type="PANTHER" id="PTHR12001">
    <property type="entry name" value="GERANYLGERANYL PYROPHOSPHATE SYNTHASE"/>
    <property type="match status" value="1"/>
</dbReference>
<keyword evidence="5" id="KW-0460">Magnesium</keyword>
<comment type="cofactor">
    <cofactor evidence="1">
        <name>Mg(2+)</name>
        <dbReference type="ChEBI" id="CHEBI:18420"/>
    </cofactor>
</comment>